<keyword evidence="5" id="KW-1185">Reference proteome</keyword>
<accession>A0A858PX69</accession>
<keyword evidence="3" id="KW-0812">Transmembrane</keyword>
<proteinExistence type="predicted"/>
<keyword evidence="3" id="KW-0472">Membrane</keyword>
<feature type="region of interest" description="Disordered" evidence="2">
    <location>
        <begin position="1"/>
        <end position="35"/>
    </location>
</feature>
<evidence type="ECO:0000313" key="5">
    <source>
        <dbReference type="Proteomes" id="UP000500930"/>
    </source>
</evidence>
<reference evidence="4 5" key="1">
    <citation type="journal article" date="2020" name="Pathogens">
        <title>First Whole Genome Sequence of Anaplasma platys, an Obligate Intracellular Rickettsial Pathogen of Dogs.</title>
        <authorList>
            <person name="Llanes A."/>
            <person name="Rajeev S."/>
        </authorList>
    </citation>
    <scope>NUCLEOTIDE SEQUENCE [LARGE SCALE GENOMIC DNA]</scope>
    <source>
        <strain evidence="4 5">S3</strain>
    </source>
</reference>
<feature type="coiled-coil region" evidence="1">
    <location>
        <begin position="303"/>
        <end position="334"/>
    </location>
</feature>
<dbReference type="AlphaFoldDB" id="A0A858PX69"/>
<dbReference type="EMBL" id="CP046391">
    <property type="protein sequence ID" value="QJC27183.1"/>
    <property type="molecule type" value="Genomic_DNA"/>
</dbReference>
<sequence>MLQDGRRVSLGSAGSGLAVAPPGDTDIPAPSPEESDFKRCYKGLERRSSGTTATVDTASELNVLVQGYIAACKGEEVVAIPEEFKSKRVIIRIAVKCNKWVTLICLVCAVAFGLGSAKEGGVDSVKGLLLLMQQGNATSLELRIALAVFVIFGLVLVGLEIADTILGVMERRTRNHQLTQLREHVQSVYNARQNIDAKVAYVFERLIAVYDEVFTNVHGLTAGVHEGARTYQTVKQQHADLLARVTELQGFVTEQVEKIGAAERGCAAMVEENTRLVRARLESVEEKVEKTFVENCTCVTESLERAQENSRRTVSELRNLLKTFEESISTLLAKGSEATKSSMEKTLQAHQHWMSTTSKIFSVEGAASISMCVFFLKAYSHIKDVRDAKDLQEPEGNVGRFPKLFINSAGKMINKLLRKQGPRTKVAAISSILRQELAPIVDLKKELEEALETGTNVEHYDAICRVVVQKCYESLFSVERGMFKTVEEYQSFLKNLYTAREDDDISDLEGEYVTLNQLRDCTPFLMVMQLILRIVMNVQSMHDLADRIHTITGQPDIDLERIFRGTWVSDDEAAGLAGPQTEIVPTRSEAVLEGDSMSRTS</sequence>
<evidence type="ECO:0000256" key="1">
    <source>
        <dbReference type="SAM" id="Coils"/>
    </source>
</evidence>
<organism evidence="4 5">
    <name type="scientific">Anaplasma platys</name>
    <dbReference type="NCBI Taxonomy" id="949"/>
    <lineage>
        <taxon>Bacteria</taxon>
        <taxon>Pseudomonadati</taxon>
        <taxon>Pseudomonadota</taxon>
        <taxon>Alphaproteobacteria</taxon>
        <taxon>Rickettsiales</taxon>
        <taxon>Anaplasmataceae</taxon>
        <taxon>Anaplasma</taxon>
    </lineage>
</organism>
<protein>
    <submittedName>
        <fullName evidence="4">Uncharacterized protein</fullName>
    </submittedName>
</protein>
<feature type="transmembrane region" description="Helical" evidence="3">
    <location>
        <begin position="144"/>
        <end position="168"/>
    </location>
</feature>
<evidence type="ECO:0000313" key="4">
    <source>
        <dbReference type="EMBL" id="QJC27183.1"/>
    </source>
</evidence>
<evidence type="ECO:0000256" key="2">
    <source>
        <dbReference type="SAM" id="MobiDB-lite"/>
    </source>
</evidence>
<gene>
    <name evidence="4" type="ORF">ANPL_00295</name>
</gene>
<keyword evidence="1" id="KW-0175">Coiled coil</keyword>
<dbReference type="RefSeq" id="WP_169192842.1">
    <property type="nucleotide sequence ID" value="NZ_CP046391.1"/>
</dbReference>
<dbReference type="Proteomes" id="UP000500930">
    <property type="component" value="Chromosome"/>
</dbReference>
<keyword evidence="3" id="KW-1133">Transmembrane helix</keyword>
<evidence type="ECO:0000256" key="3">
    <source>
        <dbReference type="SAM" id="Phobius"/>
    </source>
</evidence>
<name>A0A858PX69_9RICK</name>
<dbReference type="KEGG" id="aplt:ANPL_00295"/>